<sequence>MLQNGAPSTGGRQECQHPPAASTPHAGEHVEVERPPQQLGVSPLAAFSASSAPFWPLPPSPLSPPPHLLGGALKASLREWGQIVNVDDLKPGFNLTRGVCVGTDSSFDQLEVVPNEPVLVAGPDDNSVTSCINYH</sequence>
<accession>A0A250JN08</accession>
<organism evidence="2 3">
    <name type="scientific">Corallococcus macrosporus DSM 14697</name>
    <dbReference type="NCBI Taxonomy" id="1189310"/>
    <lineage>
        <taxon>Bacteria</taxon>
        <taxon>Pseudomonadati</taxon>
        <taxon>Myxococcota</taxon>
        <taxon>Myxococcia</taxon>
        <taxon>Myxococcales</taxon>
        <taxon>Cystobacterineae</taxon>
        <taxon>Myxococcaceae</taxon>
        <taxon>Corallococcus</taxon>
    </lineage>
</organism>
<evidence type="ECO:0000313" key="3">
    <source>
        <dbReference type="Proteomes" id="UP000217343"/>
    </source>
</evidence>
<keyword evidence="3" id="KW-1185">Reference proteome</keyword>
<reference evidence="2 3" key="1">
    <citation type="submission" date="2017-06" db="EMBL/GenBank/DDBJ databases">
        <title>Sequencing and comparative analysis of myxobacterial genomes.</title>
        <authorList>
            <person name="Rupp O."/>
            <person name="Goesmann A."/>
            <person name="Sogaard-Andersen L."/>
        </authorList>
    </citation>
    <scope>NUCLEOTIDE SEQUENCE [LARGE SCALE GENOMIC DNA]</scope>
    <source>
        <strain evidence="2 3">DSM 14697</strain>
    </source>
</reference>
<protein>
    <submittedName>
        <fullName evidence="2">Uncharacterized protein</fullName>
    </submittedName>
</protein>
<gene>
    <name evidence="2" type="ORF">MYMAC_000839</name>
</gene>
<dbReference type="Proteomes" id="UP000217343">
    <property type="component" value="Chromosome"/>
</dbReference>
<name>A0A250JN08_9BACT</name>
<dbReference type="AlphaFoldDB" id="A0A250JN08"/>
<feature type="region of interest" description="Disordered" evidence="1">
    <location>
        <begin position="1"/>
        <end position="38"/>
    </location>
</feature>
<feature type="compositionally biased region" description="Polar residues" evidence="1">
    <location>
        <begin position="1"/>
        <end position="11"/>
    </location>
</feature>
<proteinExistence type="predicted"/>
<dbReference type="KEGG" id="mmas:MYMAC_000839"/>
<dbReference type="EMBL" id="CP022203">
    <property type="protein sequence ID" value="ATB45254.1"/>
    <property type="molecule type" value="Genomic_DNA"/>
</dbReference>
<evidence type="ECO:0000313" key="2">
    <source>
        <dbReference type="EMBL" id="ATB45254.1"/>
    </source>
</evidence>
<evidence type="ECO:0000256" key="1">
    <source>
        <dbReference type="SAM" id="MobiDB-lite"/>
    </source>
</evidence>